<keyword evidence="2" id="KW-0808">Transferase</keyword>
<dbReference type="InterPro" id="IPR001437">
    <property type="entry name" value="Tscrpt_elong_fac_GreA/B_C"/>
</dbReference>
<organism evidence="2 3">
    <name type="scientific">Oceanibaculum indicum</name>
    <dbReference type="NCBI Taxonomy" id="526216"/>
    <lineage>
        <taxon>Bacteria</taxon>
        <taxon>Pseudomonadati</taxon>
        <taxon>Pseudomonadota</taxon>
        <taxon>Alphaproteobacteria</taxon>
        <taxon>Rhodospirillales</taxon>
        <taxon>Oceanibaculaceae</taxon>
        <taxon>Oceanibaculum</taxon>
    </lineage>
</organism>
<dbReference type="Pfam" id="PF01272">
    <property type="entry name" value="GreA_GreB"/>
    <property type="match status" value="1"/>
</dbReference>
<evidence type="ECO:0000313" key="2">
    <source>
        <dbReference type="EMBL" id="RKQ70516.1"/>
    </source>
</evidence>
<protein>
    <submittedName>
        <fullName evidence="2">Regulator of nucleoside diphosphate kinase</fullName>
    </submittedName>
</protein>
<dbReference type="PANTHER" id="PTHR30437:SF5">
    <property type="entry name" value="REGULATOR OF NUCLEOSIDE DIPHOSPHATE KINASE"/>
    <property type="match status" value="1"/>
</dbReference>
<evidence type="ECO:0000259" key="1">
    <source>
        <dbReference type="Pfam" id="PF01272"/>
    </source>
</evidence>
<sequence>MSISVKKRRKPAITMGIEANRRLSNLAMAIEERMPEIADALLQELDRARLVPDAKLPDKVVRLGSTVEFATNGDQPRRITLVMPAEADIAQGRISIATPIGVALIGLSEGQSMTAHARDGRENLLTVMKVSAPQPAEAG</sequence>
<dbReference type="AlphaFoldDB" id="A0A420WHS4"/>
<keyword evidence="2" id="KW-0418">Kinase</keyword>
<evidence type="ECO:0000313" key="3">
    <source>
        <dbReference type="Proteomes" id="UP000277424"/>
    </source>
</evidence>
<dbReference type="SUPFAM" id="SSF54534">
    <property type="entry name" value="FKBP-like"/>
    <property type="match status" value="1"/>
</dbReference>
<dbReference type="GO" id="GO:0003677">
    <property type="term" value="F:DNA binding"/>
    <property type="evidence" value="ECO:0007669"/>
    <property type="project" value="InterPro"/>
</dbReference>
<dbReference type="InterPro" id="IPR023459">
    <property type="entry name" value="Tscrpt_elong_fac_GreA/B_fam"/>
</dbReference>
<dbReference type="EMBL" id="RBIG01000002">
    <property type="protein sequence ID" value="RKQ70516.1"/>
    <property type="molecule type" value="Genomic_DNA"/>
</dbReference>
<proteinExistence type="predicted"/>
<dbReference type="GO" id="GO:0016301">
    <property type="term" value="F:kinase activity"/>
    <property type="evidence" value="ECO:0007669"/>
    <property type="project" value="UniProtKB-KW"/>
</dbReference>
<dbReference type="NCBIfam" id="NF004396">
    <property type="entry name" value="PRK05753.1"/>
    <property type="match status" value="1"/>
</dbReference>
<accession>A0A420WHS4</accession>
<dbReference type="Gene3D" id="3.10.50.30">
    <property type="entry name" value="Transcription elongation factor, GreA/GreB, C-terminal domain"/>
    <property type="match status" value="1"/>
</dbReference>
<dbReference type="Proteomes" id="UP000277424">
    <property type="component" value="Unassembled WGS sequence"/>
</dbReference>
<dbReference type="OrthoDB" id="192847at2"/>
<feature type="domain" description="Transcription elongation factor GreA/GreB C-terminal" evidence="1">
    <location>
        <begin position="57"/>
        <end position="131"/>
    </location>
</feature>
<dbReference type="InterPro" id="IPR036953">
    <property type="entry name" value="GreA/GreB_C_sf"/>
</dbReference>
<dbReference type="GO" id="GO:0070063">
    <property type="term" value="F:RNA polymerase binding"/>
    <property type="evidence" value="ECO:0007669"/>
    <property type="project" value="InterPro"/>
</dbReference>
<dbReference type="GO" id="GO:0032784">
    <property type="term" value="P:regulation of DNA-templated transcription elongation"/>
    <property type="evidence" value="ECO:0007669"/>
    <property type="project" value="InterPro"/>
</dbReference>
<dbReference type="RefSeq" id="WP_008944169.1">
    <property type="nucleotide sequence ID" value="NZ_RBIG01000002.1"/>
</dbReference>
<reference evidence="2 3" key="1">
    <citation type="submission" date="2018-10" db="EMBL/GenBank/DDBJ databases">
        <title>Comparative analysis of microorganisms from saline springs in Andes Mountain Range, Colombia.</title>
        <authorList>
            <person name="Rubin E."/>
        </authorList>
    </citation>
    <scope>NUCLEOTIDE SEQUENCE [LARGE SCALE GENOMIC DNA]</scope>
    <source>
        <strain evidence="2 3">USBA 36</strain>
    </source>
</reference>
<gene>
    <name evidence="2" type="ORF">BCL74_2464</name>
</gene>
<comment type="caution">
    <text evidence="2">The sequence shown here is derived from an EMBL/GenBank/DDBJ whole genome shotgun (WGS) entry which is preliminary data.</text>
</comment>
<dbReference type="PANTHER" id="PTHR30437">
    <property type="entry name" value="TRANSCRIPTION ELONGATION FACTOR GREA"/>
    <property type="match status" value="1"/>
</dbReference>
<name>A0A420WHS4_9PROT</name>
<dbReference type="GO" id="GO:0006354">
    <property type="term" value="P:DNA-templated transcription elongation"/>
    <property type="evidence" value="ECO:0007669"/>
    <property type="project" value="TreeGrafter"/>
</dbReference>